<dbReference type="PANTHER" id="PTHR35936:SF19">
    <property type="entry name" value="AMINO-ACID-BINDING PROTEIN YXEM-RELATED"/>
    <property type="match status" value="1"/>
</dbReference>
<evidence type="ECO:0000313" key="7">
    <source>
        <dbReference type="Proteomes" id="UP000031980"/>
    </source>
</evidence>
<dbReference type="InterPro" id="IPR001638">
    <property type="entry name" value="Solute-binding_3/MltF_N"/>
</dbReference>
<protein>
    <recommendedName>
        <fullName evidence="5">Solute-binding protein family 3/N-terminal domain-containing protein</fullName>
    </recommendedName>
</protein>
<dbReference type="AlphaFoldDB" id="A0A0C3MEP8"/>
<gene>
    <name evidence="6" type="ORF">BA92_07860</name>
</gene>
<dbReference type="Pfam" id="PF00497">
    <property type="entry name" value="SBP_bac_3"/>
    <property type="match status" value="1"/>
</dbReference>
<dbReference type="SUPFAM" id="SSF53955">
    <property type="entry name" value="Lysozyme-like"/>
    <property type="match status" value="1"/>
</dbReference>
<evidence type="ECO:0000259" key="5">
    <source>
        <dbReference type="SMART" id="SM00062"/>
    </source>
</evidence>
<feature type="domain" description="Solute-binding protein family 3/N-terminal" evidence="5">
    <location>
        <begin position="44"/>
        <end position="269"/>
    </location>
</feature>
<evidence type="ECO:0000313" key="6">
    <source>
        <dbReference type="EMBL" id="KIO44923.1"/>
    </source>
</evidence>
<sequence length="462" mass="53392">MYVVKKITYILFFLCCLNACKVKQKEPFVFPRSGLLEEITKRGVLNVCTYYNTTDYYVYKGVTKGFHYELVKDFAEYLGVKLHVEVNSDMEECIQELNEGKYDLIAMSLSVTENRKKRILFTNPLFKTHSVLVQNKKRKEHVDSLSQLSGKDIYIQKGTFYEDFLQQLKDSLHSEFNISPLTEATYEDILVMVENMEAEFTVTDHNIAKIAAHYMPYLDYSLGLSDEFPIAWGTALNGILLTDELNAWLNNIKKSGKFNVLYNRYFNSSYVTSLHNSKYYKLKNGKISSFDPIIKKAAQTMGWDWRLLAAIIFQESGFNPEAVSWLGAVGLMQVMPETALTLGIEDYTNPKDNVRAGTTYLKRLEKIFSKYPLKKEDLIKFTLAAYNAGPGHVIDAMKLAEAYNKNPYVWNNNVDYFLLHKSNPEFYRDTLIRHGYCDGKQAYDFVNNILESYSHYKNTIPE</sequence>
<dbReference type="CDD" id="cd01009">
    <property type="entry name" value="PBP2_YfhD_N"/>
    <property type="match status" value="1"/>
</dbReference>
<organism evidence="6 7">
    <name type="scientific">Sanguibacteroides justesenii</name>
    <dbReference type="NCBI Taxonomy" id="1547597"/>
    <lineage>
        <taxon>Bacteria</taxon>
        <taxon>Pseudomonadati</taxon>
        <taxon>Bacteroidota</taxon>
        <taxon>Bacteroidia</taxon>
        <taxon>Bacteroidales</taxon>
        <taxon>Porphyromonadaceae</taxon>
        <taxon>Sanguibacteroides</taxon>
    </lineage>
</organism>
<keyword evidence="4" id="KW-0998">Cell outer membrane</keyword>
<dbReference type="Gene3D" id="3.40.190.10">
    <property type="entry name" value="Periplasmic binding protein-like II"/>
    <property type="match status" value="2"/>
</dbReference>
<name>A0A0C3MEP8_9PORP</name>
<dbReference type="Proteomes" id="UP000031980">
    <property type="component" value="Unassembled WGS sequence"/>
</dbReference>
<proteinExistence type="inferred from homology"/>
<dbReference type="GO" id="GO:0008933">
    <property type="term" value="F:peptidoglycan lytic transglycosylase activity"/>
    <property type="evidence" value="ECO:0007669"/>
    <property type="project" value="InterPro"/>
</dbReference>
<keyword evidence="3" id="KW-0732">Signal</keyword>
<dbReference type="GO" id="GO:0009279">
    <property type="term" value="C:cell outer membrane"/>
    <property type="evidence" value="ECO:0007669"/>
    <property type="project" value="UniProtKB-SubCell"/>
</dbReference>
<evidence type="ECO:0000256" key="1">
    <source>
        <dbReference type="ARBA" id="ARBA00004339"/>
    </source>
</evidence>
<reference evidence="6 7" key="1">
    <citation type="submission" date="2014-07" db="EMBL/GenBank/DDBJ databases">
        <title>Porphyromonadaceae bacterium OUH 308042 = ATCC BAA-2681 = DSM 28342 draft genome.</title>
        <authorList>
            <person name="Sydenham T.V."/>
            <person name="Hasman H."/>
            <person name="Justensen U.S."/>
        </authorList>
    </citation>
    <scope>NUCLEOTIDE SEQUENCE [LARGE SCALE GENOMIC DNA]</scope>
    <source>
        <strain evidence="6 7">OUH 308042</strain>
    </source>
</reference>
<evidence type="ECO:0000256" key="2">
    <source>
        <dbReference type="ARBA" id="ARBA00007734"/>
    </source>
</evidence>
<dbReference type="GO" id="GO:0000270">
    <property type="term" value="P:peptidoglycan metabolic process"/>
    <property type="evidence" value="ECO:0007669"/>
    <property type="project" value="InterPro"/>
</dbReference>
<dbReference type="PROSITE" id="PS00922">
    <property type="entry name" value="TRANSGLYCOSYLASE"/>
    <property type="match status" value="1"/>
</dbReference>
<dbReference type="Gene3D" id="1.10.530.10">
    <property type="match status" value="1"/>
</dbReference>
<comment type="caution">
    <text evidence="6">The sequence shown here is derived from an EMBL/GenBank/DDBJ whole genome shotgun (WGS) entry which is preliminary data.</text>
</comment>
<dbReference type="CDD" id="cd13403">
    <property type="entry name" value="MLTF-like"/>
    <property type="match status" value="1"/>
</dbReference>
<accession>A0A0C3MEP8</accession>
<comment type="subcellular location">
    <subcellularLocation>
        <location evidence="1">Cell outer membrane</location>
        <topology evidence="1">Peripheral membrane protein</topology>
    </subcellularLocation>
</comment>
<dbReference type="InterPro" id="IPR023346">
    <property type="entry name" value="Lysozyme-like_dom_sf"/>
</dbReference>
<comment type="similarity">
    <text evidence="2">Belongs to the transglycosylase Slt family.</text>
</comment>
<keyword evidence="4" id="KW-0472">Membrane</keyword>
<dbReference type="InterPro" id="IPR000189">
    <property type="entry name" value="Transglyc_AS"/>
</dbReference>
<dbReference type="EMBL" id="JPIU01000038">
    <property type="protein sequence ID" value="KIO44923.1"/>
    <property type="molecule type" value="Genomic_DNA"/>
</dbReference>
<dbReference type="PANTHER" id="PTHR35936">
    <property type="entry name" value="MEMBRANE-BOUND LYTIC MUREIN TRANSGLYCOSYLASE F"/>
    <property type="match status" value="1"/>
</dbReference>
<dbReference type="Pfam" id="PF01464">
    <property type="entry name" value="SLT"/>
    <property type="match status" value="1"/>
</dbReference>
<evidence type="ECO:0000256" key="3">
    <source>
        <dbReference type="ARBA" id="ARBA00022729"/>
    </source>
</evidence>
<dbReference type="InterPro" id="IPR008258">
    <property type="entry name" value="Transglycosylase_SLT_dom_1"/>
</dbReference>
<keyword evidence="7" id="KW-1185">Reference proteome</keyword>
<evidence type="ECO:0000256" key="4">
    <source>
        <dbReference type="ARBA" id="ARBA00023237"/>
    </source>
</evidence>
<dbReference type="SUPFAM" id="SSF53850">
    <property type="entry name" value="Periplasmic binding protein-like II"/>
    <property type="match status" value="1"/>
</dbReference>
<dbReference type="RefSeq" id="WP_041505122.1">
    <property type="nucleotide sequence ID" value="NZ_JPIU01000038.1"/>
</dbReference>
<dbReference type="SMART" id="SM00062">
    <property type="entry name" value="PBPb"/>
    <property type="match status" value="1"/>
</dbReference>